<keyword evidence="4 5" id="KW-0472">Membrane</keyword>
<organism evidence="7 8">
    <name type="scientific">Bifidobacterium minimum</name>
    <dbReference type="NCBI Taxonomy" id="1693"/>
    <lineage>
        <taxon>Bacteria</taxon>
        <taxon>Bacillati</taxon>
        <taxon>Actinomycetota</taxon>
        <taxon>Actinomycetes</taxon>
        <taxon>Bifidobacteriales</taxon>
        <taxon>Bifidobacteriaceae</taxon>
        <taxon>Bifidobacterium</taxon>
    </lineage>
</organism>
<dbReference type="RefSeq" id="WP_022861866.1">
    <property type="nucleotide sequence ID" value="NZ_JGZD01000008.1"/>
</dbReference>
<evidence type="ECO:0000256" key="2">
    <source>
        <dbReference type="ARBA" id="ARBA00022692"/>
    </source>
</evidence>
<evidence type="ECO:0000256" key="4">
    <source>
        <dbReference type="ARBA" id="ARBA00023136"/>
    </source>
</evidence>
<evidence type="ECO:0000256" key="3">
    <source>
        <dbReference type="ARBA" id="ARBA00022989"/>
    </source>
</evidence>
<feature type="transmembrane region" description="Helical" evidence="5">
    <location>
        <begin position="119"/>
        <end position="138"/>
    </location>
</feature>
<evidence type="ECO:0000313" key="8">
    <source>
        <dbReference type="Proteomes" id="UP000029014"/>
    </source>
</evidence>
<proteinExistence type="predicted"/>
<evidence type="ECO:0000259" key="6">
    <source>
        <dbReference type="PROSITE" id="PS50850"/>
    </source>
</evidence>
<feature type="transmembrane region" description="Helical" evidence="5">
    <location>
        <begin position="326"/>
        <end position="344"/>
    </location>
</feature>
<evidence type="ECO:0000256" key="5">
    <source>
        <dbReference type="SAM" id="Phobius"/>
    </source>
</evidence>
<feature type="transmembrane region" description="Helical" evidence="5">
    <location>
        <begin position="417"/>
        <end position="436"/>
    </location>
</feature>
<keyword evidence="8" id="KW-1185">Reference proteome</keyword>
<dbReference type="GO" id="GO:0005886">
    <property type="term" value="C:plasma membrane"/>
    <property type="evidence" value="ECO:0007669"/>
    <property type="project" value="UniProtKB-SubCell"/>
</dbReference>
<evidence type="ECO:0000313" key="7">
    <source>
        <dbReference type="EMBL" id="KFI72973.1"/>
    </source>
</evidence>
<dbReference type="GO" id="GO:0015232">
    <property type="term" value="F:heme transmembrane transporter activity"/>
    <property type="evidence" value="ECO:0007669"/>
    <property type="project" value="TreeGrafter"/>
</dbReference>
<feature type="transmembrane region" description="Helical" evidence="5">
    <location>
        <begin position="209"/>
        <end position="229"/>
    </location>
</feature>
<feature type="transmembrane region" description="Helical" evidence="5">
    <location>
        <begin position="350"/>
        <end position="373"/>
    </location>
</feature>
<name>A0A087BPM3_9BIFI</name>
<protein>
    <submittedName>
        <fullName evidence="7">Major facilitator superfamily protein</fullName>
    </submittedName>
</protein>
<comment type="caution">
    <text evidence="7">The sequence shown here is derived from an EMBL/GenBank/DDBJ whole genome shotgun (WGS) entry which is preliminary data.</text>
</comment>
<sequence>MSNTLSPAAQARGVSPLPALELDSSDADDVEKDPTMAGLHETGSYTTTAYRWIVLVSVVPILMITQMYWLTFSAIAPQSQAYYHTTPLAISALSMSYMVAFVVFTLPASLLADRRGLRACFLIGALITAVFGVMRGYVASSFPLVVVSQLGLAVAQPFVVNPITKLAAQWFPVDERATVSGIGSVAGYVGLAVAMVVTPMMHDALGMEGMLQAMGWMAVIVGLPVVFLLRERPDRPAGPSVPDDGRFSIRDVWGLRANRNFVMLLVIVMIALGAFNAVLTCLSDMLLARGIDSELAGVVGAVIIVAGIVGGVVYPLLSDKAGRRRPFIILATAASLLPLVGLFFLGSFPLLIVCAAVAGFLLMGAGPLIFEYGTEEGYPVPEGTTYGLMMASGQISGLVFILMVYGLQGALFGDDSMTLPMLLLMAVMLVATLMALRVRESRIVGMPGAR</sequence>
<reference evidence="7 8" key="1">
    <citation type="submission" date="2014-03" db="EMBL/GenBank/DDBJ databases">
        <title>Genomics of Bifidobacteria.</title>
        <authorList>
            <person name="Ventura M."/>
            <person name="Milani C."/>
            <person name="Lugli G.A."/>
        </authorList>
    </citation>
    <scope>NUCLEOTIDE SEQUENCE [LARGE SCALE GENOMIC DNA]</scope>
    <source>
        <strain evidence="7 8">LMG 11592</strain>
    </source>
</reference>
<dbReference type="Proteomes" id="UP000029014">
    <property type="component" value="Unassembled WGS sequence"/>
</dbReference>
<dbReference type="PANTHER" id="PTHR10924">
    <property type="entry name" value="MAJOR FACILITATOR SUPERFAMILY PROTEIN-RELATED"/>
    <property type="match status" value="1"/>
</dbReference>
<dbReference type="InterPro" id="IPR049680">
    <property type="entry name" value="FLVCR1-2_SLC49-like"/>
</dbReference>
<dbReference type="PROSITE" id="PS50850">
    <property type="entry name" value="MFS"/>
    <property type="match status" value="1"/>
</dbReference>
<dbReference type="PANTHER" id="PTHR10924:SF4">
    <property type="entry name" value="GH15861P"/>
    <property type="match status" value="1"/>
</dbReference>
<feature type="transmembrane region" description="Helical" evidence="5">
    <location>
        <begin position="261"/>
        <end position="283"/>
    </location>
</feature>
<feature type="transmembrane region" description="Helical" evidence="5">
    <location>
        <begin position="295"/>
        <end position="314"/>
    </location>
</feature>
<feature type="transmembrane region" description="Helical" evidence="5">
    <location>
        <begin position="49"/>
        <end position="69"/>
    </location>
</feature>
<accession>A0A087BPM3</accession>
<dbReference type="GO" id="GO:0020037">
    <property type="term" value="F:heme binding"/>
    <property type="evidence" value="ECO:0007669"/>
    <property type="project" value="TreeGrafter"/>
</dbReference>
<feature type="domain" description="Major facilitator superfamily (MFS) profile" evidence="6">
    <location>
        <begin position="53"/>
        <end position="443"/>
    </location>
</feature>
<feature type="transmembrane region" description="Helical" evidence="5">
    <location>
        <begin position="176"/>
        <end position="197"/>
    </location>
</feature>
<dbReference type="GO" id="GO:0097037">
    <property type="term" value="P:heme export"/>
    <property type="evidence" value="ECO:0007669"/>
    <property type="project" value="TreeGrafter"/>
</dbReference>
<keyword evidence="2 5" id="KW-0812">Transmembrane</keyword>
<dbReference type="eggNOG" id="COG2814">
    <property type="taxonomic scope" value="Bacteria"/>
</dbReference>
<dbReference type="InterPro" id="IPR020846">
    <property type="entry name" value="MFS_dom"/>
</dbReference>
<feature type="transmembrane region" description="Helical" evidence="5">
    <location>
        <begin position="144"/>
        <end position="164"/>
    </location>
</feature>
<dbReference type="SUPFAM" id="SSF103473">
    <property type="entry name" value="MFS general substrate transporter"/>
    <property type="match status" value="1"/>
</dbReference>
<gene>
    <name evidence="7" type="ORF">BMIN_0684</name>
</gene>
<feature type="transmembrane region" description="Helical" evidence="5">
    <location>
        <begin position="385"/>
        <end position="405"/>
    </location>
</feature>
<keyword evidence="3 5" id="KW-1133">Transmembrane helix</keyword>
<feature type="transmembrane region" description="Helical" evidence="5">
    <location>
        <begin position="89"/>
        <end position="112"/>
    </location>
</feature>
<dbReference type="EMBL" id="JGZD01000008">
    <property type="protein sequence ID" value="KFI72973.1"/>
    <property type="molecule type" value="Genomic_DNA"/>
</dbReference>
<evidence type="ECO:0000256" key="1">
    <source>
        <dbReference type="ARBA" id="ARBA00004651"/>
    </source>
</evidence>
<dbReference type="AlphaFoldDB" id="A0A087BPM3"/>
<dbReference type="InterPro" id="IPR036259">
    <property type="entry name" value="MFS_trans_sf"/>
</dbReference>
<dbReference type="Pfam" id="PF07690">
    <property type="entry name" value="MFS_1"/>
    <property type="match status" value="1"/>
</dbReference>
<dbReference type="Gene3D" id="1.20.1250.20">
    <property type="entry name" value="MFS general substrate transporter like domains"/>
    <property type="match status" value="2"/>
</dbReference>
<comment type="subcellular location">
    <subcellularLocation>
        <location evidence="1">Cell membrane</location>
        <topology evidence="1">Multi-pass membrane protein</topology>
    </subcellularLocation>
</comment>
<dbReference type="InterPro" id="IPR011701">
    <property type="entry name" value="MFS"/>
</dbReference>